<dbReference type="InterPro" id="IPR007117">
    <property type="entry name" value="Expansin_CBD"/>
</dbReference>
<dbReference type="PRINTS" id="PR01225">
    <property type="entry name" value="EXPANSNFAMLY"/>
</dbReference>
<dbReference type="PROSITE" id="PS50843">
    <property type="entry name" value="EXPANSIN_CBD"/>
    <property type="match status" value="1"/>
</dbReference>
<evidence type="ECO:0000256" key="1">
    <source>
        <dbReference type="ARBA" id="ARBA00005392"/>
    </source>
</evidence>
<keyword evidence="3 6" id="KW-0964">Secreted</keyword>
<evidence type="ECO:0000256" key="6">
    <source>
        <dbReference type="RuleBase" id="RU365023"/>
    </source>
</evidence>
<dbReference type="GO" id="GO:0009664">
    <property type="term" value="P:plant-type cell wall organization"/>
    <property type="evidence" value="ECO:0007669"/>
    <property type="project" value="InterPro"/>
</dbReference>
<dbReference type="InterPro" id="IPR002963">
    <property type="entry name" value="Expansin"/>
</dbReference>
<dbReference type="AlphaFoldDB" id="A0A8T2UL42"/>
<dbReference type="FunFam" id="2.60.40.760:FF:000001">
    <property type="entry name" value="Expansin"/>
    <property type="match status" value="1"/>
</dbReference>
<dbReference type="OrthoDB" id="5823761at2759"/>
<dbReference type="SMART" id="SM00837">
    <property type="entry name" value="DPBB_1"/>
    <property type="match status" value="1"/>
</dbReference>
<dbReference type="Gene3D" id="2.40.40.10">
    <property type="entry name" value="RlpA-like domain"/>
    <property type="match status" value="1"/>
</dbReference>
<organism evidence="9 10">
    <name type="scientific">Ceratopteris richardii</name>
    <name type="common">Triangle waterfern</name>
    <dbReference type="NCBI Taxonomy" id="49495"/>
    <lineage>
        <taxon>Eukaryota</taxon>
        <taxon>Viridiplantae</taxon>
        <taxon>Streptophyta</taxon>
        <taxon>Embryophyta</taxon>
        <taxon>Tracheophyta</taxon>
        <taxon>Polypodiopsida</taxon>
        <taxon>Polypodiidae</taxon>
        <taxon>Polypodiales</taxon>
        <taxon>Pteridineae</taxon>
        <taxon>Pteridaceae</taxon>
        <taxon>Parkerioideae</taxon>
        <taxon>Ceratopteris</taxon>
    </lineage>
</organism>
<evidence type="ECO:0000256" key="2">
    <source>
        <dbReference type="ARBA" id="ARBA00022512"/>
    </source>
</evidence>
<feature type="domain" description="Expansin-like CBD" evidence="8">
    <location>
        <begin position="192"/>
        <end position="271"/>
    </location>
</feature>
<dbReference type="InterPro" id="IPR036749">
    <property type="entry name" value="Expansin_CBD_sf"/>
</dbReference>
<keyword evidence="5" id="KW-0472">Membrane</keyword>
<keyword evidence="6" id="KW-0961">Cell wall biogenesis/degradation</keyword>
<comment type="subcellular location">
    <subcellularLocation>
        <location evidence="6">Secreted</location>
        <location evidence="6">Cell wall</location>
    </subcellularLocation>
    <subcellularLocation>
        <location evidence="6">Membrane</location>
        <topology evidence="6">Peripheral membrane protein</topology>
    </subcellularLocation>
</comment>
<gene>
    <name evidence="9" type="ORF">KP509_06G057000</name>
</gene>
<feature type="domain" description="Expansin-like EG45" evidence="7">
    <location>
        <begin position="66"/>
        <end position="182"/>
    </location>
</feature>
<evidence type="ECO:0000313" key="10">
    <source>
        <dbReference type="Proteomes" id="UP000825935"/>
    </source>
</evidence>
<dbReference type="PRINTS" id="PR01226">
    <property type="entry name" value="EXPANSIN"/>
</dbReference>
<protein>
    <recommendedName>
        <fullName evidence="6">Expansin</fullName>
    </recommendedName>
</protein>
<keyword evidence="4 6" id="KW-0732">Signal</keyword>
<evidence type="ECO:0000259" key="8">
    <source>
        <dbReference type="PROSITE" id="PS50843"/>
    </source>
</evidence>
<feature type="chain" id="PRO_5035966327" description="Expansin" evidence="6">
    <location>
        <begin position="26"/>
        <end position="274"/>
    </location>
</feature>
<reference evidence="9" key="1">
    <citation type="submission" date="2021-08" db="EMBL/GenBank/DDBJ databases">
        <title>WGS assembly of Ceratopteris richardii.</title>
        <authorList>
            <person name="Marchant D.B."/>
            <person name="Chen G."/>
            <person name="Jenkins J."/>
            <person name="Shu S."/>
            <person name="Leebens-Mack J."/>
            <person name="Grimwood J."/>
            <person name="Schmutz J."/>
            <person name="Soltis P."/>
            <person name="Soltis D."/>
            <person name="Chen Z.-H."/>
        </authorList>
    </citation>
    <scope>NUCLEOTIDE SEQUENCE</scope>
    <source>
        <strain evidence="9">Whitten #5841</strain>
        <tissue evidence="9">Leaf</tissue>
    </source>
</reference>
<dbReference type="EMBL" id="CM035411">
    <property type="protein sequence ID" value="KAH7435270.1"/>
    <property type="molecule type" value="Genomic_DNA"/>
</dbReference>
<dbReference type="OMA" id="NMAAKIM"/>
<dbReference type="CDD" id="cd22274">
    <property type="entry name" value="DPBB_EXPA_N"/>
    <property type="match status" value="1"/>
</dbReference>
<dbReference type="Pfam" id="PF03330">
    <property type="entry name" value="DPBB_1"/>
    <property type="match status" value="1"/>
</dbReference>
<dbReference type="FunFam" id="2.40.40.10:FF:000001">
    <property type="entry name" value="Expansin"/>
    <property type="match status" value="1"/>
</dbReference>
<accession>A0A8T2UL42</accession>
<dbReference type="InterPro" id="IPR007112">
    <property type="entry name" value="Expansin/allergen_DPBB_dom"/>
</dbReference>
<keyword evidence="2 6" id="KW-0134">Cell wall</keyword>
<name>A0A8T2UL42_CERRI</name>
<dbReference type="GO" id="GO:0016020">
    <property type="term" value="C:membrane"/>
    <property type="evidence" value="ECO:0007669"/>
    <property type="project" value="UniProtKB-SubCell"/>
</dbReference>
<evidence type="ECO:0000256" key="3">
    <source>
        <dbReference type="ARBA" id="ARBA00022525"/>
    </source>
</evidence>
<dbReference type="PANTHER" id="PTHR31867">
    <property type="entry name" value="EXPANSIN-A15"/>
    <property type="match status" value="1"/>
</dbReference>
<dbReference type="InterPro" id="IPR036908">
    <property type="entry name" value="RlpA-like_sf"/>
</dbReference>
<sequence length="274" mass="29484">MEASMPPRNCFFVVVVLGFASLAVTQGMNAKGRKLSAEYGSFEASGDWEEAYATFYGGSDASGTMAGACGYGDLYSQGDGTNTAALSTALFNSGKTCGACFELACRSDLDPDWCLPGSQSIIITATNFCPPNYALSNDNGGWCNPPRRHFDMAQPAFEQIARYKGGIVPVKYRRVPCEKKGGVRFTINGNPNFNLVLLTNVGGSGDVVDVAVKGSNTGWIPMQRNWGQNWQCNSKLVGQSLAFRVSTDDGRTVTAYDVAPANWRFGQTFEGLQF</sequence>
<comment type="function">
    <text evidence="6">Causes loosening and extension of plant cell walls by disrupting non-covalent bonding between cellulose microfibrils and matrix glucans. No enzymatic activity has been found.</text>
</comment>
<comment type="caution">
    <text evidence="9">The sequence shown here is derived from an EMBL/GenBank/DDBJ whole genome shotgun (WGS) entry which is preliminary data.</text>
</comment>
<keyword evidence="10" id="KW-1185">Reference proteome</keyword>
<dbReference type="InterPro" id="IPR009009">
    <property type="entry name" value="RlpA-like_DPBB"/>
</dbReference>
<dbReference type="Gene3D" id="2.60.40.760">
    <property type="entry name" value="Expansin, cellulose-binding-like domain"/>
    <property type="match status" value="1"/>
</dbReference>
<evidence type="ECO:0000256" key="5">
    <source>
        <dbReference type="ARBA" id="ARBA00023136"/>
    </source>
</evidence>
<dbReference type="Pfam" id="PF01357">
    <property type="entry name" value="Expansin_C"/>
    <property type="match status" value="1"/>
</dbReference>
<evidence type="ECO:0000256" key="4">
    <source>
        <dbReference type="ARBA" id="ARBA00022729"/>
    </source>
</evidence>
<evidence type="ECO:0000313" key="9">
    <source>
        <dbReference type="EMBL" id="KAH7435270.1"/>
    </source>
</evidence>
<feature type="signal peptide" evidence="6">
    <location>
        <begin position="1"/>
        <end position="25"/>
    </location>
</feature>
<comment type="similarity">
    <text evidence="1 6">Belongs to the expansin family. Expansin A subfamily.</text>
</comment>
<proteinExistence type="inferred from homology"/>
<dbReference type="InterPro" id="IPR007118">
    <property type="entry name" value="Expan_Lol_pI"/>
</dbReference>
<evidence type="ECO:0000259" key="7">
    <source>
        <dbReference type="PROSITE" id="PS50842"/>
    </source>
</evidence>
<dbReference type="PROSITE" id="PS50842">
    <property type="entry name" value="EXPANSIN_EG45"/>
    <property type="match status" value="1"/>
</dbReference>
<dbReference type="SUPFAM" id="SSF50685">
    <property type="entry name" value="Barwin-like endoglucanases"/>
    <property type="match status" value="1"/>
</dbReference>
<dbReference type="GO" id="GO:0005576">
    <property type="term" value="C:extracellular region"/>
    <property type="evidence" value="ECO:0007669"/>
    <property type="project" value="InterPro"/>
</dbReference>
<dbReference type="Proteomes" id="UP000825935">
    <property type="component" value="Chromosome 6"/>
</dbReference>
<dbReference type="SUPFAM" id="SSF49590">
    <property type="entry name" value="PHL pollen allergen"/>
    <property type="match status" value="1"/>
</dbReference>